<accession>A0A5N6Y8Q1</accession>
<dbReference type="PROSITE" id="PS51257">
    <property type="entry name" value="PROKAR_LIPOPROTEIN"/>
    <property type="match status" value="1"/>
</dbReference>
<reference evidence="3" key="1">
    <citation type="submission" date="2019-04" db="EMBL/GenBank/DDBJ databases">
        <title>Friends and foes A comparative genomics study of 23 Aspergillus species from section Flavi.</title>
        <authorList>
            <consortium name="DOE Joint Genome Institute"/>
            <person name="Kjaerbolling I."/>
            <person name="Vesth T."/>
            <person name="Frisvad J.C."/>
            <person name="Nybo J.L."/>
            <person name="Theobald S."/>
            <person name="Kildgaard S."/>
            <person name="Isbrandt T."/>
            <person name="Kuo A."/>
            <person name="Sato A."/>
            <person name="Lyhne E.K."/>
            <person name="Kogle M.E."/>
            <person name="Wiebenga A."/>
            <person name="Kun R.S."/>
            <person name="Lubbers R.J."/>
            <person name="Makela M.R."/>
            <person name="Barry K."/>
            <person name="Chovatia M."/>
            <person name="Clum A."/>
            <person name="Daum C."/>
            <person name="Haridas S."/>
            <person name="He G."/>
            <person name="LaButti K."/>
            <person name="Lipzen A."/>
            <person name="Mondo S."/>
            <person name="Riley R."/>
            <person name="Salamov A."/>
            <person name="Simmons B.A."/>
            <person name="Magnuson J.K."/>
            <person name="Henrissat B."/>
            <person name="Mortensen U.H."/>
            <person name="Larsen T.O."/>
            <person name="Devries R.P."/>
            <person name="Grigoriev I.V."/>
            <person name="Machida M."/>
            <person name="Baker S.E."/>
            <person name="Andersen M.R."/>
        </authorList>
    </citation>
    <scope>NUCLEOTIDE SEQUENCE</scope>
    <source>
        <strain evidence="3">CBS 117612</strain>
    </source>
</reference>
<feature type="region of interest" description="Disordered" evidence="1">
    <location>
        <begin position="21"/>
        <end position="59"/>
    </location>
</feature>
<protein>
    <submittedName>
        <fullName evidence="3">Uncharacterized protein</fullName>
    </submittedName>
</protein>
<name>A0A5N6Y8Q1_9EURO</name>
<dbReference type="EMBL" id="ML737145">
    <property type="protein sequence ID" value="KAE8340789.1"/>
    <property type="molecule type" value="Genomic_DNA"/>
</dbReference>
<evidence type="ECO:0000256" key="2">
    <source>
        <dbReference type="SAM" id="SignalP"/>
    </source>
</evidence>
<organism evidence="3">
    <name type="scientific">Aspergillus arachidicola</name>
    <dbReference type="NCBI Taxonomy" id="656916"/>
    <lineage>
        <taxon>Eukaryota</taxon>
        <taxon>Fungi</taxon>
        <taxon>Dikarya</taxon>
        <taxon>Ascomycota</taxon>
        <taxon>Pezizomycotina</taxon>
        <taxon>Eurotiomycetes</taxon>
        <taxon>Eurotiomycetidae</taxon>
        <taxon>Eurotiales</taxon>
        <taxon>Aspergillaceae</taxon>
        <taxon>Aspergillus</taxon>
        <taxon>Aspergillus subgen. Circumdati</taxon>
    </lineage>
</organism>
<dbReference type="Proteomes" id="UP000325558">
    <property type="component" value="Unassembled WGS sequence"/>
</dbReference>
<sequence>MRISTLATLCLASVAACAPMTNEHKDLASSSERRGNDGANLESASWAEGNKKRAQEADDHADIVFVDWGEEVQKRDQNADDHADVVFVDWGEEVQKRDQPGANNA</sequence>
<evidence type="ECO:0000256" key="1">
    <source>
        <dbReference type="SAM" id="MobiDB-lite"/>
    </source>
</evidence>
<dbReference type="AlphaFoldDB" id="A0A5N6Y8Q1"/>
<feature type="compositionally biased region" description="Basic and acidic residues" evidence="1">
    <location>
        <begin position="49"/>
        <end position="59"/>
    </location>
</feature>
<feature type="chain" id="PRO_5024995926" evidence="2">
    <location>
        <begin position="18"/>
        <end position="105"/>
    </location>
</feature>
<evidence type="ECO:0000313" key="3">
    <source>
        <dbReference type="EMBL" id="KAE8340789.1"/>
    </source>
</evidence>
<dbReference type="OrthoDB" id="10566527at2759"/>
<keyword evidence="2" id="KW-0732">Signal</keyword>
<gene>
    <name evidence="3" type="ORF">BDV24DRAFT_164008</name>
</gene>
<feature type="compositionally biased region" description="Basic and acidic residues" evidence="1">
    <location>
        <begin position="22"/>
        <end position="36"/>
    </location>
</feature>
<proteinExistence type="predicted"/>
<feature type="signal peptide" evidence="2">
    <location>
        <begin position="1"/>
        <end position="17"/>
    </location>
</feature>